<feature type="compositionally biased region" description="Basic and acidic residues" evidence="7">
    <location>
        <begin position="10"/>
        <end position="19"/>
    </location>
</feature>
<dbReference type="VEuPathDB" id="VectorBase:AAEL023018"/>
<evidence type="ECO:0000256" key="5">
    <source>
        <dbReference type="ARBA" id="ARBA00023054"/>
    </source>
</evidence>
<dbReference type="PROSITE" id="PS52027">
    <property type="entry name" value="ZF_C2HC_C3H"/>
    <property type="match status" value="2"/>
</dbReference>
<evidence type="ECO:0000256" key="4">
    <source>
        <dbReference type="ARBA" id="ARBA00022833"/>
    </source>
</evidence>
<dbReference type="PaxDb" id="7159-AAEL002543-PA"/>
<evidence type="ECO:0000256" key="6">
    <source>
        <dbReference type="PROSITE-ProRule" id="PRU01371"/>
    </source>
</evidence>
<dbReference type="InterPro" id="IPR026104">
    <property type="entry name" value="ZNF_C2HC_dom_1C"/>
</dbReference>
<dbReference type="Proteomes" id="UP000682892">
    <property type="component" value="Chromosome 1"/>
</dbReference>
<dbReference type="HOGENOM" id="CLU_039548_0_0_1"/>
<feature type="region of interest" description="Disordered" evidence="7">
    <location>
        <begin position="265"/>
        <end position="293"/>
    </location>
</feature>
<feature type="compositionally biased region" description="Low complexity" evidence="7">
    <location>
        <begin position="73"/>
        <end position="97"/>
    </location>
</feature>
<feature type="compositionally biased region" description="Basic and acidic residues" evidence="7">
    <location>
        <begin position="284"/>
        <end position="293"/>
    </location>
</feature>
<evidence type="ECO:0000313" key="10">
    <source>
        <dbReference type="Proteomes" id="UP000682892"/>
    </source>
</evidence>
<evidence type="ECO:0000313" key="9">
    <source>
        <dbReference type="EMBL" id="EAT46258.1"/>
    </source>
</evidence>
<dbReference type="PANTHER" id="PTHR14649:SF1">
    <property type="entry name" value="ZINC FINGER C2HC DOMAIN-CONTAINING PROTEIN 1C"/>
    <property type="match status" value="1"/>
</dbReference>
<dbReference type="GO" id="GO:0008270">
    <property type="term" value="F:zinc ion binding"/>
    <property type="evidence" value="ECO:0007669"/>
    <property type="project" value="UniProtKB-KW"/>
</dbReference>
<evidence type="ECO:0000256" key="1">
    <source>
        <dbReference type="ARBA" id="ARBA00010843"/>
    </source>
</evidence>
<sequence>IQMRFQQRQQQERDQRKVEMISTTKTTAAATATPAPAPMVTSRLGAGKVRQMFDERRHRVAGIDKSYPLQPIQQQTQQQTGRTATNNGGSNVSNGNSAKTAAAGLNNKTHTISFDDDLTLTPTPAVRKLPNVGKLNVQQQNVNSLKLKPVPGRTPTTPASSTVKTASSATKPVTKRATPMASSSSAPAAPAQSSSSPSSAKVNEPVPDGLVRCTICSRNFAEDRIEKHREICQKTKSKKRKVFDTTKHRVLGTDAEKYVLQKKKVGAAASKKSVSGPSTAPKGADNRRKSDWRRKHEEFIQAIRAAKEMQAHLAKGGKLSDLPPPPPSENPDYVQCPHCSRRFNQTAAERHIPKCATMLHNKPKPTAKAKRF</sequence>
<feature type="domain" description="C2HC/C3H-type" evidence="8">
    <location>
        <begin position="332"/>
        <end position="361"/>
    </location>
</feature>
<dbReference type="InterPro" id="IPR049899">
    <property type="entry name" value="Znf_C2HC_C3H"/>
</dbReference>
<reference evidence="9" key="3">
    <citation type="submission" date="2012-09" db="EMBL/GenBank/DDBJ databases">
        <authorList>
            <consortium name="VectorBase"/>
        </authorList>
    </citation>
    <scope>NUCLEOTIDE SEQUENCE</scope>
    <source>
        <strain evidence="9">Liverpool</strain>
    </source>
</reference>
<organism evidence="9 10">
    <name type="scientific">Aedes aegypti</name>
    <name type="common">Yellowfever mosquito</name>
    <name type="synonym">Culex aegypti</name>
    <dbReference type="NCBI Taxonomy" id="7159"/>
    <lineage>
        <taxon>Eukaryota</taxon>
        <taxon>Metazoa</taxon>
        <taxon>Ecdysozoa</taxon>
        <taxon>Arthropoda</taxon>
        <taxon>Hexapoda</taxon>
        <taxon>Insecta</taxon>
        <taxon>Pterygota</taxon>
        <taxon>Neoptera</taxon>
        <taxon>Endopterygota</taxon>
        <taxon>Diptera</taxon>
        <taxon>Nematocera</taxon>
        <taxon>Culicoidea</taxon>
        <taxon>Culicidae</taxon>
        <taxon>Culicinae</taxon>
        <taxon>Aedini</taxon>
        <taxon>Aedes</taxon>
        <taxon>Stegomyia</taxon>
    </lineage>
</organism>
<feature type="region of interest" description="Disordered" evidence="7">
    <location>
        <begin position="1"/>
        <end position="46"/>
    </location>
</feature>
<protein>
    <submittedName>
        <fullName evidence="9">AAEL002543-PA</fullName>
    </submittedName>
</protein>
<dbReference type="EMBL" id="CH477245">
    <property type="protein sequence ID" value="EAT46258.1"/>
    <property type="molecule type" value="Genomic_DNA"/>
</dbReference>
<comment type="similarity">
    <text evidence="1">Belongs to the ZC2HC1 family.</text>
</comment>
<evidence type="ECO:0000256" key="7">
    <source>
        <dbReference type="SAM" id="MobiDB-lite"/>
    </source>
</evidence>
<dbReference type="AlphaFoldDB" id="Q17HT4"/>
<evidence type="ECO:0000256" key="2">
    <source>
        <dbReference type="ARBA" id="ARBA00022723"/>
    </source>
</evidence>
<feature type="domain" description="C2HC/C3H-type" evidence="8">
    <location>
        <begin position="209"/>
        <end position="238"/>
    </location>
</feature>
<name>Q17HT4_AEDAE</name>
<dbReference type="OMA" id="APMRFQQ"/>
<feature type="compositionally biased region" description="Low complexity" evidence="7">
    <location>
        <begin position="154"/>
        <end position="172"/>
    </location>
</feature>
<dbReference type="PhylomeDB" id="Q17HT4"/>
<accession>Q17HT4</accession>
<feature type="compositionally biased region" description="Low complexity" evidence="7">
    <location>
        <begin position="23"/>
        <end position="34"/>
    </location>
</feature>
<dbReference type="Pfam" id="PF13913">
    <property type="entry name" value="zf-C2HC_2"/>
    <property type="match status" value="2"/>
</dbReference>
<feature type="region of interest" description="Disordered" evidence="7">
    <location>
        <begin position="310"/>
        <end position="335"/>
    </location>
</feature>
<feature type="compositionally biased region" description="Low complexity" evidence="7">
    <location>
        <begin position="266"/>
        <end position="276"/>
    </location>
</feature>
<dbReference type="eggNOG" id="KOG3940">
    <property type="taxonomic scope" value="Eukaryota"/>
</dbReference>
<feature type="region of interest" description="Disordered" evidence="7">
    <location>
        <begin position="140"/>
        <end position="206"/>
    </location>
</feature>
<keyword evidence="2" id="KW-0479">Metal-binding</keyword>
<proteinExistence type="inferred from homology"/>
<gene>
    <name evidence="9" type="ORF">AaeL_AAEL002543</name>
</gene>
<reference evidence="9" key="1">
    <citation type="submission" date="2005-10" db="EMBL/GenBank/DDBJ databases">
        <authorList>
            <person name="Loftus B.J."/>
            <person name="Nene V.M."/>
            <person name="Hannick L.I."/>
            <person name="Bidwell S."/>
            <person name="Haas B."/>
            <person name="Amedeo P."/>
            <person name="Orvis J."/>
            <person name="Wortman J.R."/>
            <person name="White O.R."/>
            <person name="Salzberg S."/>
            <person name="Shumway M."/>
            <person name="Koo H."/>
            <person name="Zhao Y."/>
            <person name="Holmes M."/>
            <person name="Miller J."/>
            <person name="Schatz M."/>
            <person name="Pop M."/>
            <person name="Pai G."/>
            <person name="Utterback T."/>
            <person name="Rogers Y.-H."/>
            <person name="Kravitz S."/>
            <person name="Fraser C.M."/>
        </authorList>
    </citation>
    <scope>NUCLEOTIDE SEQUENCE</scope>
    <source>
        <strain evidence="9">Liverpool</strain>
    </source>
</reference>
<dbReference type="PANTHER" id="PTHR14649">
    <property type="entry name" value="ZINC FINGER C2HC DOMAIN-CONTAINING PROTEIN 1C"/>
    <property type="match status" value="1"/>
</dbReference>
<reference evidence="9" key="2">
    <citation type="journal article" date="2007" name="Science">
        <title>Genome sequence of Aedes aegypti, a major arbovirus vector.</title>
        <authorList>
            <person name="Nene V."/>
            <person name="Wortman J.R."/>
            <person name="Lawson D."/>
            <person name="Haas B."/>
            <person name="Kodira C."/>
            <person name="Tu Z.J."/>
            <person name="Loftus B."/>
            <person name="Xi Z."/>
            <person name="Megy K."/>
            <person name="Grabherr M."/>
            <person name="Ren Q."/>
            <person name="Zdobnov E.M."/>
            <person name="Lobo N.F."/>
            <person name="Campbell K.S."/>
            <person name="Brown S.E."/>
            <person name="Bonaldo M.F."/>
            <person name="Zhu J."/>
            <person name="Sinkins S.P."/>
            <person name="Hogenkamp D.G."/>
            <person name="Amedeo P."/>
            <person name="Arensburger P."/>
            <person name="Atkinson P.W."/>
            <person name="Bidwell S."/>
            <person name="Biedler J."/>
            <person name="Birney E."/>
            <person name="Bruggner R.V."/>
            <person name="Costas J."/>
            <person name="Coy M.R."/>
            <person name="Crabtree J."/>
            <person name="Crawford M."/>
            <person name="Debruyn B."/>
            <person name="Decaprio D."/>
            <person name="Eiglmeier K."/>
            <person name="Eisenstadt E."/>
            <person name="El-Dorry H."/>
            <person name="Gelbart W.M."/>
            <person name="Gomes S.L."/>
            <person name="Hammond M."/>
            <person name="Hannick L.I."/>
            <person name="Hogan J.R."/>
            <person name="Holmes M.H."/>
            <person name="Jaffe D."/>
            <person name="Johnston J.S."/>
            <person name="Kennedy R.C."/>
            <person name="Koo H."/>
            <person name="Kravitz S."/>
            <person name="Kriventseva E.V."/>
            <person name="Kulp D."/>
            <person name="Labutti K."/>
            <person name="Lee E."/>
            <person name="Li S."/>
            <person name="Lovin D.D."/>
            <person name="Mao C."/>
            <person name="Mauceli E."/>
            <person name="Menck C.F."/>
            <person name="Miller J.R."/>
            <person name="Montgomery P."/>
            <person name="Mori A."/>
            <person name="Nascimento A.L."/>
            <person name="Naveira H.F."/>
            <person name="Nusbaum C."/>
            <person name="O'leary S."/>
            <person name="Orvis J."/>
            <person name="Pertea M."/>
            <person name="Quesneville H."/>
            <person name="Reidenbach K.R."/>
            <person name="Rogers Y.H."/>
            <person name="Roth C.W."/>
            <person name="Schneider J.R."/>
            <person name="Schatz M."/>
            <person name="Shumway M."/>
            <person name="Stanke M."/>
            <person name="Stinson E.O."/>
            <person name="Tubio J.M."/>
            <person name="Vanzee J.P."/>
            <person name="Verjovski-Almeida S."/>
            <person name="Werner D."/>
            <person name="White O."/>
            <person name="Wyder S."/>
            <person name="Zeng Q."/>
            <person name="Zhao Q."/>
            <person name="Zhao Y."/>
            <person name="Hill C.A."/>
            <person name="Raikhel A.S."/>
            <person name="Soares M.B."/>
            <person name="Knudson D.L."/>
            <person name="Lee N.H."/>
            <person name="Galagan J."/>
            <person name="Salzberg S.L."/>
            <person name="Paulsen I.T."/>
            <person name="Dimopoulos G."/>
            <person name="Collins F.H."/>
            <person name="Birren B."/>
            <person name="Fraser-Liggett C.M."/>
            <person name="Severson D.W."/>
        </authorList>
    </citation>
    <scope>NUCLEOTIDE SEQUENCE [LARGE SCALE GENOMIC DNA]</scope>
    <source>
        <strain evidence="9">Liverpool</strain>
    </source>
</reference>
<evidence type="ECO:0000259" key="8">
    <source>
        <dbReference type="PROSITE" id="PS52027"/>
    </source>
</evidence>
<feature type="compositionally biased region" description="Low complexity" evidence="7">
    <location>
        <begin position="181"/>
        <end position="200"/>
    </location>
</feature>
<feature type="region of interest" description="Disordered" evidence="7">
    <location>
        <begin position="62"/>
        <end position="100"/>
    </location>
</feature>
<keyword evidence="4" id="KW-0862">Zinc</keyword>
<keyword evidence="5" id="KW-0175">Coiled coil</keyword>
<evidence type="ECO:0000256" key="3">
    <source>
        <dbReference type="ARBA" id="ARBA00022771"/>
    </source>
</evidence>
<keyword evidence="3 6" id="KW-0863">Zinc-finger</keyword>
<dbReference type="Gene3D" id="3.30.160.60">
    <property type="entry name" value="Classic Zinc Finger"/>
    <property type="match status" value="2"/>
</dbReference>
<feature type="non-terminal residue" evidence="9">
    <location>
        <position position="372"/>
    </location>
</feature>